<evidence type="ECO:0000256" key="1">
    <source>
        <dbReference type="ARBA" id="ARBA00004141"/>
    </source>
</evidence>
<evidence type="ECO:0000313" key="17">
    <source>
        <dbReference type="Proteomes" id="UP001464923"/>
    </source>
</evidence>
<comment type="subunit">
    <text evidence="8">Interacts with the Sec translocase complex via SecD. Specifically interacts with transmembrane segments of nascent integral membrane proteins during membrane integration.</text>
</comment>
<feature type="transmembrane region" description="Helical" evidence="14">
    <location>
        <begin position="98"/>
        <end position="118"/>
    </location>
</feature>
<dbReference type="EMBL" id="JBEDNP010000002">
    <property type="protein sequence ID" value="MEQ3538265.1"/>
    <property type="molecule type" value="Genomic_DNA"/>
</dbReference>
<evidence type="ECO:0000256" key="14">
    <source>
        <dbReference type="SAM" id="Phobius"/>
    </source>
</evidence>
<evidence type="ECO:0000256" key="5">
    <source>
        <dbReference type="ARBA" id="ARBA00022989"/>
    </source>
</evidence>
<evidence type="ECO:0000256" key="3">
    <source>
        <dbReference type="ARBA" id="ARBA00015325"/>
    </source>
</evidence>
<feature type="compositionally biased region" description="Basic residues" evidence="13">
    <location>
        <begin position="289"/>
        <end position="299"/>
    </location>
</feature>
<evidence type="ECO:0000256" key="13">
    <source>
        <dbReference type="SAM" id="MobiDB-lite"/>
    </source>
</evidence>
<reference evidence="16 17" key="1">
    <citation type="submission" date="2024-03" db="EMBL/GenBank/DDBJ databases">
        <title>Draft genome sequence of Pseudonocardia tropica JCM 19149.</title>
        <authorList>
            <person name="Butdee W."/>
            <person name="Duangmal K."/>
        </authorList>
    </citation>
    <scope>NUCLEOTIDE SEQUENCE [LARGE SCALE GENOMIC DNA]</scope>
    <source>
        <strain evidence="16 17">JCM 19149</strain>
    </source>
</reference>
<comment type="caution">
    <text evidence="16">The sequence shown here is derived from an EMBL/GenBank/DDBJ whole genome shotgun (WGS) entry which is preliminary data.</text>
</comment>
<dbReference type="PANTHER" id="PTHR12428">
    <property type="entry name" value="OXA1"/>
    <property type="match status" value="1"/>
</dbReference>
<evidence type="ECO:0000256" key="9">
    <source>
        <dbReference type="ARBA" id="ARBA00031538"/>
    </source>
</evidence>
<evidence type="ECO:0000256" key="11">
    <source>
        <dbReference type="ARBA" id="ARBA00033342"/>
    </source>
</evidence>
<organism evidence="16 17">
    <name type="scientific">Pseudonocardia tropica</name>
    <dbReference type="NCBI Taxonomy" id="681289"/>
    <lineage>
        <taxon>Bacteria</taxon>
        <taxon>Bacillati</taxon>
        <taxon>Actinomycetota</taxon>
        <taxon>Actinomycetes</taxon>
        <taxon>Pseudonocardiales</taxon>
        <taxon>Pseudonocardiaceae</taxon>
        <taxon>Pseudonocardia</taxon>
    </lineage>
</organism>
<protein>
    <recommendedName>
        <fullName evidence="3">Membrane protein insertase YidC</fullName>
    </recommendedName>
    <alternativeName>
        <fullName evidence="11">Foldase YidC</fullName>
    </alternativeName>
    <alternativeName>
        <fullName evidence="10">Membrane integrase YidC</fullName>
    </alternativeName>
    <alternativeName>
        <fullName evidence="9">Membrane protein YidC</fullName>
    </alternativeName>
</protein>
<feature type="domain" description="Membrane insertase YidC/Oxa/ALB C-terminal" evidence="15">
    <location>
        <begin position="32"/>
        <end position="261"/>
    </location>
</feature>
<evidence type="ECO:0000256" key="12">
    <source>
        <dbReference type="RuleBase" id="RU003945"/>
    </source>
</evidence>
<name>A0ABV1JQP9_9PSEU</name>
<feature type="region of interest" description="Disordered" evidence="13">
    <location>
        <begin position="272"/>
        <end position="299"/>
    </location>
</feature>
<dbReference type="RefSeq" id="WP_345645069.1">
    <property type="nucleotide sequence ID" value="NZ_BAABLY010000027.1"/>
</dbReference>
<evidence type="ECO:0000313" key="16">
    <source>
        <dbReference type="EMBL" id="MEQ3538265.1"/>
    </source>
</evidence>
<dbReference type="InterPro" id="IPR028055">
    <property type="entry name" value="YidC/Oxa/ALB_C"/>
</dbReference>
<feature type="transmembrane region" description="Helical" evidence="14">
    <location>
        <begin position="20"/>
        <end position="47"/>
    </location>
</feature>
<dbReference type="PANTHER" id="PTHR12428:SF65">
    <property type="entry name" value="CYTOCHROME C OXIDASE ASSEMBLY PROTEIN COX18, MITOCHONDRIAL"/>
    <property type="match status" value="1"/>
</dbReference>
<feature type="transmembrane region" description="Helical" evidence="14">
    <location>
        <begin position="242"/>
        <end position="260"/>
    </location>
</feature>
<dbReference type="Proteomes" id="UP001464923">
    <property type="component" value="Unassembled WGS sequence"/>
</dbReference>
<evidence type="ECO:0000256" key="7">
    <source>
        <dbReference type="ARBA" id="ARBA00025034"/>
    </source>
</evidence>
<dbReference type="InterPro" id="IPR001708">
    <property type="entry name" value="YidC/ALB3/OXA1/COX18"/>
</dbReference>
<keyword evidence="5 14" id="KW-1133">Transmembrane helix</keyword>
<evidence type="ECO:0000256" key="6">
    <source>
        <dbReference type="ARBA" id="ARBA00023136"/>
    </source>
</evidence>
<accession>A0ABV1JQP9</accession>
<evidence type="ECO:0000256" key="10">
    <source>
        <dbReference type="ARBA" id="ARBA00033245"/>
    </source>
</evidence>
<feature type="transmembrane region" description="Helical" evidence="14">
    <location>
        <begin position="179"/>
        <end position="203"/>
    </location>
</feature>
<evidence type="ECO:0000256" key="2">
    <source>
        <dbReference type="ARBA" id="ARBA00010527"/>
    </source>
</evidence>
<gene>
    <name evidence="16" type="primary">yidC</name>
    <name evidence="16" type="ORF">WHI96_05490</name>
</gene>
<evidence type="ECO:0000259" key="15">
    <source>
        <dbReference type="Pfam" id="PF02096"/>
    </source>
</evidence>
<dbReference type="NCBIfam" id="TIGR03592">
    <property type="entry name" value="yidC_oxa1_cterm"/>
    <property type="match status" value="1"/>
</dbReference>
<comment type="subcellular location">
    <subcellularLocation>
        <location evidence="1 12">Membrane</location>
        <topology evidence="1 12">Multi-pass membrane protein</topology>
    </subcellularLocation>
</comment>
<comment type="function">
    <text evidence="7">Required for the insertion and/or proper folding and/or complex formation of integral membrane proteins into the membrane. Involved in integration of membrane proteins that insert both dependently and independently of the Sec translocase complex, as well as at least some lipoproteins. Aids folding of multispanning membrane proteins.</text>
</comment>
<feature type="transmembrane region" description="Helical" evidence="14">
    <location>
        <begin position="215"/>
        <end position="236"/>
    </location>
</feature>
<keyword evidence="6 14" id="KW-0472">Membrane</keyword>
<evidence type="ECO:0000256" key="8">
    <source>
        <dbReference type="ARBA" id="ARBA00026028"/>
    </source>
</evidence>
<sequence>MLDFLYYPVSLVMRLWHELFGALFGPATGLSWALSVVFLVLTVRALLVRSAWTRMRAARIGRALAPQVARLRERHRGDARALAEATAALHRTHGSSPVAGLGVVFLQLPVFVALLHVLRAFHRPGLTFEQNAAIANYAFPPDQVASFLQARLFGAPLAAWLRMPAEQLAAFGGPPVDGAAVAVVVVVLTVLAAVCTHLGMRYARVDPGAAPQGAARVLAALPWIAPVGVLAGGLLYPAPVALLLYWMTGSVATLVQQLVLTRLLDRRPPVVVAPPAPERSRAPRPGAKPVRRRPAGARR</sequence>
<keyword evidence="4 12" id="KW-0812">Transmembrane</keyword>
<keyword evidence="17" id="KW-1185">Reference proteome</keyword>
<comment type="similarity">
    <text evidence="2">Belongs to the OXA1/ALB3/YidC family. Type 1 subfamily.</text>
</comment>
<proteinExistence type="inferred from homology"/>
<dbReference type="Pfam" id="PF02096">
    <property type="entry name" value="60KD_IMP"/>
    <property type="match status" value="1"/>
</dbReference>
<evidence type="ECO:0000256" key="4">
    <source>
        <dbReference type="ARBA" id="ARBA00022692"/>
    </source>
</evidence>